<dbReference type="PANTHER" id="PTHR23100">
    <property type="entry name" value="ARGININE BIOSYNTHESIS BIFUNCTIONAL PROTEIN ARGJ"/>
    <property type="match status" value="1"/>
</dbReference>
<keyword evidence="6" id="KW-0511">Multifunctional enzyme</keyword>
<comment type="pathway">
    <text evidence="6">Amino-acid biosynthesis; L-arginine biosynthesis; L-ornithine and N-acetyl-L-glutamate from L-glutamate and N(2)-acetyl-L-ornithine (cyclic): step 1/1.</text>
</comment>
<dbReference type="InterPro" id="IPR042195">
    <property type="entry name" value="ArgJ_beta_C"/>
</dbReference>
<keyword evidence="4 6" id="KW-0068">Autocatalytic cleavage</keyword>
<sequence>MNYFNSKAEYLDFLESLSTLPEGFRTAVHSLEFSPKEKQGESAATMKMTALVLDEPTASFAAVFTKNSFPGAPVRIGRKLLEEPLIQGVLINNKISNVCTPRGEEDAREILSAFVKEMQGEVKAPLFPSSTGVIGWSLPVNEMISACPSLAGKLQNKTLLSAAQSIMTTDAYPKLRSVPLGTGLLSGIAKGAGMIEPNMATMLSFLITDVSIPRDVMRRVLPEAVETSFNRISIDSDQSTSDSVMFFSSNKKAEVGEEELKKALELLCSDLSGDIVRNGEGCGHVIRVCVEEAASVSQAKGFAKALVNSPLSKTAIFGNDPNVGRFVQAIGDYAGNHDISLDERNVRISLGSEVIYENGRFELDSVKEGVLSQYLKDCALPTPSPGYPAHEKFVEIRICLGLGQDGATVLGSDLSYEYVRENADYRT</sequence>
<organism evidence="7 8">
    <name type="scientific">Oceanispirochaeta crateris</name>
    <dbReference type="NCBI Taxonomy" id="2518645"/>
    <lineage>
        <taxon>Bacteria</taxon>
        <taxon>Pseudomonadati</taxon>
        <taxon>Spirochaetota</taxon>
        <taxon>Spirochaetia</taxon>
        <taxon>Spirochaetales</taxon>
        <taxon>Spirochaetaceae</taxon>
        <taxon>Oceanispirochaeta</taxon>
    </lineage>
</organism>
<dbReference type="Proteomes" id="UP000324209">
    <property type="component" value="Chromosome"/>
</dbReference>
<feature type="site" description="Involved in the stabilization of negative charge on the oxyanion by the formation of the oxyanion hole" evidence="6">
    <location>
        <position position="132"/>
    </location>
</feature>
<dbReference type="GO" id="GO:0006592">
    <property type="term" value="P:ornithine biosynthetic process"/>
    <property type="evidence" value="ECO:0007669"/>
    <property type="project" value="TreeGrafter"/>
</dbReference>
<comment type="catalytic activity">
    <reaction evidence="6">
        <text>N(2)-acetyl-L-ornithine + L-glutamate = N-acetyl-L-glutamate + L-ornithine</text>
        <dbReference type="Rhea" id="RHEA:15349"/>
        <dbReference type="ChEBI" id="CHEBI:29985"/>
        <dbReference type="ChEBI" id="CHEBI:44337"/>
        <dbReference type="ChEBI" id="CHEBI:46911"/>
        <dbReference type="ChEBI" id="CHEBI:57805"/>
        <dbReference type="EC" id="2.3.1.35"/>
    </reaction>
</comment>
<comment type="pathway">
    <text evidence="6">Amino-acid biosynthesis; L-arginine biosynthesis; N(2)-acetyl-L-ornithine from L-glutamate: step 1/4.</text>
</comment>
<feature type="site" description="Involved in the stabilization of negative charge on the oxyanion by the formation of the oxyanion hole" evidence="6">
    <location>
        <position position="131"/>
    </location>
</feature>
<dbReference type="CDD" id="cd02152">
    <property type="entry name" value="OAT"/>
    <property type="match status" value="1"/>
</dbReference>
<feature type="binding site" evidence="6">
    <location>
        <position position="190"/>
    </location>
    <ligand>
        <name>substrate</name>
    </ligand>
</feature>
<dbReference type="OrthoDB" id="9804242at2"/>
<evidence type="ECO:0000313" key="8">
    <source>
        <dbReference type="Proteomes" id="UP000324209"/>
    </source>
</evidence>
<keyword evidence="6" id="KW-0028">Amino-acid biosynthesis</keyword>
<evidence type="ECO:0000256" key="6">
    <source>
        <dbReference type="HAMAP-Rule" id="MF_01106"/>
    </source>
</evidence>
<dbReference type="GO" id="GO:0005737">
    <property type="term" value="C:cytoplasm"/>
    <property type="evidence" value="ECO:0007669"/>
    <property type="project" value="UniProtKB-SubCell"/>
</dbReference>
<comment type="catalytic activity">
    <reaction evidence="6">
        <text>L-glutamate + acetyl-CoA = N-acetyl-L-glutamate + CoA + H(+)</text>
        <dbReference type="Rhea" id="RHEA:24292"/>
        <dbReference type="ChEBI" id="CHEBI:15378"/>
        <dbReference type="ChEBI" id="CHEBI:29985"/>
        <dbReference type="ChEBI" id="CHEBI:44337"/>
        <dbReference type="ChEBI" id="CHEBI:57287"/>
        <dbReference type="ChEBI" id="CHEBI:57288"/>
        <dbReference type="EC" id="2.3.1.1"/>
    </reaction>
</comment>
<feature type="chain" id="PRO_5023283968" description="Arginine biosynthesis bifunctional protein ArgJ beta chain" evidence="6">
    <location>
        <begin position="201"/>
        <end position="427"/>
    </location>
</feature>
<evidence type="ECO:0000256" key="3">
    <source>
        <dbReference type="ARBA" id="ARBA00022679"/>
    </source>
</evidence>
<proteinExistence type="inferred from homology"/>
<comment type="similarity">
    <text evidence="1 6">Belongs to the ArgJ family.</text>
</comment>
<dbReference type="GO" id="GO:0004358">
    <property type="term" value="F:L-glutamate N-acetyltransferase activity, acting on acetyl-L-ornithine as donor"/>
    <property type="evidence" value="ECO:0007669"/>
    <property type="project" value="UniProtKB-UniRule"/>
</dbReference>
<dbReference type="InterPro" id="IPR016117">
    <property type="entry name" value="ArgJ-like_dom_sf"/>
</dbReference>
<dbReference type="GO" id="GO:0004042">
    <property type="term" value="F:L-glutamate N-acetyltransferase activity"/>
    <property type="evidence" value="ECO:0007669"/>
    <property type="project" value="UniProtKB-UniRule"/>
</dbReference>
<keyword evidence="5 6" id="KW-0012">Acyltransferase</keyword>
<feature type="binding site" evidence="6">
    <location>
        <position position="201"/>
    </location>
    <ligand>
        <name>substrate</name>
    </ligand>
</feature>
<feature type="active site" description="Nucleophile" evidence="6">
    <location>
        <position position="201"/>
    </location>
</feature>
<feature type="binding site" evidence="6">
    <location>
        <position position="280"/>
    </location>
    <ligand>
        <name>substrate</name>
    </ligand>
</feature>
<dbReference type="EMBL" id="CP036150">
    <property type="protein sequence ID" value="QEN08895.1"/>
    <property type="molecule type" value="Genomic_DNA"/>
</dbReference>
<gene>
    <name evidence="6" type="primary">argJ</name>
    <name evidence="7" type="ORF">EXM22_13170</name>
</gene>
<keyword evidence="8" id="KW-1185">Reference proteome</keyword>
<evidence type="ECO:0000313" key="7">
    <source>
        <dbReference type="EMBL" id="QEN08895.1"/>
    </source>
</evidence>
<keyword evidence="3 6" id="KW-0808">Transferase</keyword>
<comment type="subcellular location">
    <subcellularLocation>
        <location evidence="6">Cytoplasm</location>
    </subcellularLocation>
</comment>
<dbReference type="EC" id="2.3.1.35" evidence="6"/>
<dbReference type="HAMAP" id="MF_01106">
    <property type="entry name" value="ArgJ"/>
    <property type="match status" value="1"/>
</dbReference>
<dbReference type="Gene3D" id="3.60.70.12">
    <property type="entry name" value="L-amino peptidase D-ALA esterase/amidase"/>
    <property type="match status" value="1"/>
</dbReference>
<comment type="subunit">
    <text evidence="2 6">Heterotetramer of two alpha and two beta chains.</text>
</comment>
<name>A0A5C1QL53_9SPIO</name>
<dbReference type="Gene3D" id="3.10.20.340">
    <property type="entry name" value="ArgJ beta chain, C-terminal domain"/>
    <property type="match status" value="1"/>
</dbReference>
<dbReference type="EC" id="2.3.1.1" evidence="6"/>
<feature type="binding site" evidence="6">
    <location>
        <position position="427"/>
    </location>
    <ligand>
        <name>substrate</name>
    </ligand>
</feature>
<evidence type="ECO:0000256" key="1">
    <source>
        <dbReference type="ARBA" id="ARBA00006774"/>
    </source>
</evidence>
<dbReference type="GO" id="GO:0006526">
    <property type="term" value="P:L-arginine biosynthetic process"/>
    <property type="evidence" value="ECO:0007669"/>
    <property type="project" value="UniProtKB-UniRule"/>
</dbReference>
<dbReference type="AlphaFoldDB" id="A0A5C1QL53"/>
<dbReference type="InterPro" id="IPR002813">
    <property type="entry name" value="Arg_biosynth_ArgJ"/>
</dbReference>
<reference evidence="7 8" key="1">
    <citation type="submission" date="2019-02" db="EMBL/GenBank/DDBJ databases">
        <title>Complete Genome Sequence and Methylome Analysis of free living Spirochaetas.</title>
        <authorList>
            <person name="Fomenkov A."/>
            <person name="Dubinina G."/>
            <person name="Leshcheva N."/>
            <person name="Mikheeva N."/>
            <person name="Grabovich M."/>
            <person name="Vincze T."/>
            <person name="Roberts R.J."/>
        </authorList>
    </citation>
    <scope>NUCLEOTIDE SEQUENCE [LARGE SCALE GENOMIC DNA]</scope>
    <source>
        <strain evidence="7 8">K2</strain>
    </source>
</reference>
<dbReference type="PANTHER" id="PTHR23100:SF0">
    <property type="entry name" value="ARGININE BIOSYNTHESIS BIFUNCTIONAL PROTEIN ARGJ, MITOCHONDRIAL"/>
    <property type="match status" value="1"/>
</dbReference>
<evidence type="ECO:0000256" key="2">
    <source>
        <dbReference type="ARBA" id="ARBA00011475"/>
    </source>
</evidence>
<dbReference type="UniPathway" id="UPA00068">
    <property type="reaction ID" value="UER00106"/>
</dbReference>
<dbReference type="SUPFAM" id="SSF56266">
    <property type="entry name" value="DmpA/ArgJ-like"/>
    <property type="match status" value="1"/>
</dbReference>
<evidence type="ECO:0000256" key="4">
    <source>
        <dbReference type="ARBA" id="ARBA00022813"/>
    </source>
</evidence>
<feature type="chain" id="PRO_5023283969" description="Arginine biosynthesis bifunctional protein ArgJ alpha chain" evidence="6">
    <location>
        <begin position="1"/>
        <end position="200"/>
    </location>
</feature>
<feature type="binding site" evidence="6">
    <location>
        <position position="422"/>
    </location>
    <ligand>
        <name>substrate</name>
    </ligand>
</feature>
<comment type="function">
    <text evidence="6">Catalyzes two activities which are involved in the cyclic version of arginine biosynthesis: the synthesis of N-acetylglutamate from glutamate and acetyl-CoA as the acetyl donor, and of ornithine by transacetylation between N(2)-acetylornithine and glutamate.</text>
</comment>
<feature type="binding site" evidence="6">
    <location>
        <position position="168"/>
    </location>
    <ligand>
        <name>substrate</name>
    </ligand>
</feature>
<keyword evidence="6" id="KW-0055">Arginine biosynthesis</keyword>
<dbReference type="RefSeq" id="WP_149486974.1">
    <property type="nucleotide sequence ID" value="NZ_CP036150.1"/>
</dbReference>
<feature type="site" description="Cleavage; by autolysis" evidence="6">
    <location>
        <begin position="200"/>
        <end position="201"/>
    </location>
</feature>
<evidence type="ECO:0000256" key="5">
    <source>
        <dbReference type="ARBA" id="ARBA00023315"/>
    </source>
</evidence>
<keyword evidence="6" id="KW-0963">Cytoplasm</keyword>
<accession>A0A5C1QL53</accession>
<dbReference type="Pfam" id="PF01960">
    <property type="entry name" value="ArgJ"/>
    <property type="match status" value="1"/>
</dbReference>
<protein>
    <recommendedName>
        <fullName evidence="6">Arginine biosynthesis bifunctional protein ArgJ</fullName>
    </recommendedName>
    <domain>
        <recommendedName>
            <fullName evidence="6">Glutamate N-acetyltransferase</fullName>
            <ecNumber evidence="6">2.3.1.35</ecNumber>
        </recommendedName>
        <alternativeName>
            <fullName evidence="6">Ornithine acetyltransferase</fullName>
            <shortName evidence="6">OATase</shortName>
        </alternativeName>
        <alternativeName>
            <fullName evidence="6">Ornithine transacetylase</fullName>
        </alternativeName>
    </domain>
    <domain>
        <recommendedName>
            <fullName evidence="6">Amino-acid acetyltransferase</fullName>
            <ecNumber evidence="6">2.3.1.1</ecNumber>
        </recommendedName>
        <alternativeName>
            <fullName evidence="6">N-acetylglutamate synthase</fullName>
            <shortName evidence="6">AGSase</shortName>
        </alternativeName>
    </domain>
    <component>
        <recommendedName>
            <fullName evidence="6">Arginine biosynthesis bifunctional protein ArgJ alpha chain</fullName>
        </recommendedName>
    </component>
    <component>
        <recommendedName>
            <fullName evidence="6">Arginine biosynthesis bifunctional protein ArgJ beta chain</fullName>
        </recommendedName>
    </component>
</protein>
<dbReference type="KEGG" id="ock:EXM22_13170"/>